<reference evidence="1" key="1">
    <citation type="submission" date="2020-04" db="EMBL/GenBank/DDBJ databases">
        <title>Global-level population genomics supports evidence of horizontal gene transfer on evolution of Rhizobia in Lentils.</title>
        <authorList>
            <person name="Gai Y."/>
            <person name="Cook D."/>
            <person name="Riely B."/>
        </authorList>
    </citation>
    <scope>NUCLEOTIDE SEQUENCE</scope>
    <source>
        <strain evidence="1">Derici101B</strain>
    </source>
</reference>
<name>A0AAJ1A8E6_RHILE</name>
<evidence type="ECO:0000313" key="1">
    <source>
        <dbReference type="EMBL" id="MBY5629278.1"/>
    </source>
</evidence>
<dbReference type="EMBL" id="JAAXEP010000007">
    <property type="protein sequence ID" value="MBY5629278.1"/>
    <property type="molecule type" value="Genomic_DNA"/>
</dbReference>
<dbReference type="RefSeq" id="WP_207156635.1">
    <property type="nucleotide sequence ID" value="NZ_CP071399.1"/>
</dbReference>
<dbReference type="AlphaFoldDB" id="A0AAJ1A8E6"/>
<dbReference type="Proteomes" id="UP000825699">
    <property type="component" value="Unassembled WGS sequence"/>
</dbReference>
<dbReference type="InterPro" id="IPR010419">
    <property type="entry name" value="CO_DH_gsu"/>
</dbReference>
<sequence length="159" mass="16891">MDFTGEERIAAPRDVVWAALNDPEIMRGCIPGCQGIERLSPSAFEATIKVKFSLLSATFHGLLTLSNVDAPKSYTLSAEGKGGLAGFARGSADIVLEERGAETILHYRSKAELGGRLAQLGARLLDSTSQKLAEGFFSDFNAAVVAKMARAEGLFKSAP</sequence>
<dbReference type="CDD" id="cd05018">
    <property type="entry name" value="CoxG"/>
    <property type="match status" value="1"/>
</dbReference>
<protein>
    <submittedName>
        <fullName evidence="1">Carbon monoxide dehydrogenase subunit G</fullName>
    </submittedName>
</protein>
<dbReference type="Pfam" id="PF06240">
    <property type="entry name" value="COXG"/>
    <property type="match status" value="1"/>
</dbReference>
<dbReference type="PANTHER" id="PTHR38588:SF1">
    <property type="entry name" value="BLL0334 PROTEIN"/>
    <property type="match status" value="1"/>
</dbReference>
<comment type="caution">
    <text evidence="1">The sequence shown here is derived from an EMBL/GenBank/DDBJ whole genome shotgun (WGS) entry which is preliminary data.</text>
</comment>
<accession>A0AAJ1A8E6</accession>
<evidence type="ECO:0000313" key="2">
    <source>
        <dbReference type="Proteomes" id="UP000825699"/>
    </source>
</evidence>
<proteinExistence type="predicted"/>
<gene>
    <name evidence="1" type="ORF">HFO42_14380</name>
</gene>
<dbReference type="InterPro" id="IPR023393">
    <property type="entry name" value="START-like_dom_sf"/>
</dbReference>
<dbReference type="PANTHER" id="PTHR38588">
    <property type="entry name" value="BLL0334 PROTEIN"/>
    <property type="match status" value="1"/>
</dbReference>
<dbReference type="SUPFAM" id="SSF55961">
    <property type="entry name" value="Bet v1-like"/>
    <property type="match status" value="1"/>
</dbReference>
<dbReference type="Gene3D" id="3.30.530.20">
    <property type="match status" value="1"/>
</dbReference>
<organism evidence="1 2">
    <name type="scientific">Rhizobium leguminosarum</name>
    <dbReference type="NCBI Taxonomy" id="384"/>
    <lineage>
        <taxon>Bacteria</taxon>
        <taxon>Pseudomonadati</taxon>
        <taxon>Pseudomonadota</taxon>
        <taxon>Alphaproteobacteria</taxon>
        <taxon>Hyphomicrobiales</taxon>
        <taxon>Rhizobiaceae</taxon>
        <taxon>Rhizobium/Agrobacterium group</taxon>
        <taxon>Rhizobium</taxon>
    </lineage>
</organism>